<dbReference type="Proteomes" id="UP000641514">
    <property type="component" value="Unassembled WGS sequence"/>
</dbReference>
<evidence type="ECO:0000313" key="3">
    <source>
        <dbReference type="Proteomes" id="UP000641514"/>
    </source>
</evidence>
<dbReference type="EMBL" id="BMJH01000003">
    <property type="protein sequence ID" value="GGC70786.1"/>
    <property type="molecule type" value="Genomic_DNA"/>
</dbReference>
<keyword evidence="3" id="KW-1185">Reference proteome</keyword>
<evidence type="ECO:0000313" key="2">
    <source>
        <dbReference type="EMBL" id="GGC70786.1"/>
    </source>
</evidence>
<feature type="region of interest" description="Disordered" evidence="1">
    <location>
        <begin position="328"/>
        <end position="352"/>
    </location>
</feature>
<proteinExistence type="predicted"/>
<reference evidence="2" key="1">
    <citation type="journal article" date="2014" name="Int. J. Syst. Evol. Microbiol.">
        <title>Complete genome sequence of Corynebacterium casei LMG S-19264T (=DSM 44701T), isolated from a smear-ripened cheese.</title>
        <authorList>
            <consortium name="US DOE Joint Genome Institute (JGI-PGF)"/>
            <person name="Walter F."/>
            <person name="Albersmeier A."/>
            <person name="Kalinowski J."/>
            <person name="Ruckert C."/>
        </authorList>
    </citation>
    <scope>NUCLEOTIDE SEQUENCE</scope>
    <source>
        <strain evidence="2">CGMCC 1.15478</strain>
    </source>
</reference>
<reference evidence="2" key="2">
    <citation type="submission" date="2020-09" db="EMBL/GenBank/DDBJ databases">
        <authorList>
            <person name="Sun Q."/>
            <person name="Zhou Y."/>
        </authorList>
    </citation>
    <scope>NUCLEOTIDE SEQUENCE</scope>
    <source>
        <strain evidence="2">CGMCC 1.15478</strain>
    </source>
</reference>
<dbReference type="RefSeq" id="WP_188675366.1">
    <property type="nucleotide sequence ID" value="NZ_BMJH01000003.1"/>
</dbReference>
<gene>
    <name evidence="2" type="ORF">GCM10011410_24580</name>
</gene>
<accession>A0A916UFS2</accession>
<dbReference type="AlphaFoldDB" id="A0A916UFS2"/>
<comment type="caution">
    <text evidence="2">The sequence shown here is derived from an EMBL/GenBank/DDBJ whole genome shotgun (WGS) entry which is preliminary data.</text>
</comment>
<sequence>MSSASSALPRPCVNVFWPHESAFVDPVNLTDSLQEELAEIGISHIALPLPLPSGVPEFRNVANRLRSANIGTIVGLHDWTPDDKVLQQLADEDLIDGAVLEESTTHVAAAVRDIVNARRIVVADGFTAPALDGSLGSELARTAHGVLAYTPGSRGNDARPTHYVPRSEFHLVRSVLARNQPHSWAPVDPPETVDDSMRTAWGFLQALGPGIAMTRRAPSDVPQEIKDILRLRAERPGVFVGGEYEPLHISGPAQSHIIGFARAQSHSLPEILCLGVRDQHAASNGWRDTHITLPFGTWHDITTNALFQDSASGTDLFNTQSTCILVRSGHAPAPPHPLPTAESSGTETSAPE</sequence>
<protein>
    <submittedName>
        <fullName evidence="2">Uncharacterized protein</fullName>
    </submittedName>
</protein>
<evidence type="ECO:0000256" key="1">
    <source>
        <dbReference type="SAM" id="MobiDB-lite"/>
    </source>
</evidence>
<name>A0A916UFS2_9ACTN</name>
<feature type="compositionally biased region" description="Polar residues" evidence="1">
    <location>
        <begin position="341"/>
        <end position="352"/>
    </location>
</feature>
<organism evidence="2 3">
    <name type="scientific">Hoyosella rhizosphaerae</name>
    <dbReference type="NCBI Taxonomy" id="1755582"/>
    <lineage>
        <taxon>Bacteria</taxon>
        <taxon>Bacillati</taxon>
        <taxon>Actinomycetota</taxon>
        <taxon>Actinomycetes</taxon>
        <taxon>Mycobacteriales</taxon>
        <taxon>Hoyosellaceae</taxon>
        <taxon>Hoyosella</taxon>
    </lineage>
</organism>